<gene>
    <name evidence="1" type="ORF">BG261_08595</name>
</gene>
<dbReference type="EMBL" id="MKIR01000026">
    <property type="protein sequence ID" value="OFI48330.1"/>
    <property type="molecule type" value="Genomic_DNA"/>
</dbReference>
<organism evidence="1 2">
    <name type="scientific">Floricoccus tropicus</name>
    <dbReference type="NCBI Taxonomy" id="1859473"/>
    <lineage>
        <taxon>Bacteria</taxon>
        <taxon>Bacillati</taxon>
        <taxon>Bacillota</taxon>
        <taxon>Bacilli</taxon>
        <taxon>Lactobacillales</taxon>
        <taxon>Streptococcaceae</taxon>
        <taxon>Floricoccus</taxon>
    </lineage>
</organism>
<comment type="caution">
    <text evidence="1">The sequence shown here is derived from an EMBL/GenBank/DDBJ whole genome shotgun (WGS) entry which is preliminary data.</text>
</comment>
<protein>
    <submittedName>
        <fullName evidence="1">Uncharacterized protein</fullName>
    </submittedName>
</protein>
<sequence>MSIEEVEKQIQVINTYLSKCLWMDFEFIRMDGGDIVIAGRIDTSYDEFAINIEFGTPFYISSLLSWHLDDSKLFIKLIVGEEKQKIDDEYQIEKGNYIFTINAEGFGTAPIVIASKNIKVEIVNQNPF</sequence>
<dbReference type="Proteomes" id="UP000178622">
    <property type="component" value="Unassembled WGS sequence"/>
</dbReference>
<dbReference type="OrthoDB" id="2083326at2"/>
<dbReference type="RefSeq" id="WP_070793335.1">
    <property type="nucleotide sequence ID" value="NZ_MKIR01000026.1"/>
</dbReference>
<evidence type="ECO:0000313" key="2">
    <source>
        <dbReference type="Proteomes" id="UP000178622"/>
    </source>
</evidence>
<dbReference type="STRING" id="1859473.BG261_08595"/>
<evidence type="ECO:0000313" key="1">
    <source>
        <dbReference type="EMBL" id="OFI48330.1"/>
    </source>
</evidence>
<accession>A0A1E8GJ88</accession>
<name>A0A1E8GJ88_9LACT</name>
<proteinExistence type="predicted"/>
<keyword evidence="2" id="KW-1185">Reference proteome</keyword>
<reference evidence="2" key="1">
    <citation type="submission" date="2016-09" db="EMBL/GenBank/DDBJ databases">
        <title>Draft genome sequence of a novel species of the family Streptococcaceae isolated from flowers.</title>
        <authorList>
            <person name="Chuah L.-O."/>
            <person name="Yap K.-P."/>
            <person name="Thong K.L."/>
            <person name="Liong M.T."/>
            <person name="Ahmad R."/>
            <person name="Rusul G."/>
        </authorList>
    </citation>
    <scope>NUCLEOTIDE SEQUENCE [LARGE SCALE GENOMIC DNA]</scope>
    <source>
        <strain evidence="2">DF1</strain>
    </source>
</reference>
<dbReference type="AlphaFoldDB" id="A0A1E8GJ88"/>